<dbReference type="InterPro" id="IPR000571">
    <property type="entry name" value="Znf_CCCH"/>
</dbReference>
<evidence type="ECO:0000256" key="3">
    <source>
        <dbReference type="ARBA" id="ARBA00022833"/>
    </source>
</evidence>
<dbReference type="AlphaFoldDB" id="A0A6C0J250"/>
<keyword evidence="2" id="KW-0863">Zinc-finger</keyword>
<feature type="domain" description="RING-type" evidence="4">
    <location>
        <begin position="167"/>
        <end position="209"/>
    </location>
</feature>
<dbReference type="EMBL" id="MN740286">
    <property type="protein sequence ID" value="QHT98027.1"/>
    <property type="molecule type" value="Genomic_DNA"/>
</dbReference>
<dbReference type="GO" id="GO:0008270">
    <property type="term" value="F:zinc ion binding"/>
    <property type="evidence" value="ECO:0007669"/>
    <property type="project" value="UniProtKB-KW"/>
</dbReference>
<dbReference type="Pfam" id="PF13920">
    <property type="entry name" value="zf-C3HC4_3"/>
    <property type="match status" value="1"/>
</dbReference>
<evidence type="ECO:0000256" key="2">
    <source>
        <dbReference type="ARBA" id="ARBA00022771"/>
    </source>
</evidence>
<keyword evidence="3" id="KW-0862">Zinc</keyword>
<dbReference type="Gene3D" id="3.30.40.10">
    <property type="entry name" value="Zinc/RING finger domain, C3HC4 (zinc finger)"/>
    <property type="match status" value="1"/>
</dbReference>
<dbReference type="InterPro" id="IPR013083">
    <property type="entry name" value="Znf_RING/FYVE/PHD"/>
</dbReference>
<dbReference type="Pfam" id="PF00642">
    <property type="entry name" value="zf-CCCH"/>
    <property type="match status" value="1"/>
</dbReference>
<dbReference type="InterPro" id="IPR036855">
    <property type="entry name" value="Znf_CCCH_sf"/>
</dbReference>
<evidence type="ECO:0000259" key="5">
    <source>
        <dbReference type="PROSITE" id="PS50103"/>
    </source>
</evidence>
<dbReference type="Gene3D" id="4.10.1000.10">
    <property type="entry name" value="Zinc finger, CCCH-type"/>
    <property type="match status" value="1"/>
</dbReference>
<dbReference type="PROSITE" id="PS50103">
    <property type="entry name" value="ZF_C3H1"/>
    <property type="match status" value="1"/>
</dbReference>
<reference evidence="6" key="1">
    <citation type="journal article" date="2020" name="Nature">
        <title>Giant virus diversity and host interactions through global metagenomics.</title>
        <authorList>
            <person name="Schulz F."/>
            <person name="Roux S."/>
            <person name="Paez-Espino D."/>
            <person name="Jungbluth S."/>
            <person name="Walsh D.A."/>
            <person name="Denef V.J."/>
            <person name="McMahon K.D."/>
            <person name="Konstantinidis K.T."/>
            <person name="Eloe-Fadrosh E.A."/>
            <person name="Kyrpides N.C."/>
            <person name="Woyke T."/>
        </authorList>
    </citation>
    <scope>NUCLEOTIDE SEQUENCE</scope>
    <source>
        <strain evidence="6">GVMAG-M-3300025626-8</strain>
    </source>
</reference>
<evidence type="ECO:0000259" key="4">
    <source>
        <dbReference type="PROSITE" id="PS50089"/>
    </source>
</evidence>
<organism evidence="6">
    <name type="scientific">viral metagenome</name>
    <dbReference type="NCBI Taxonomy" id="1070528"/>
    <lineage>
        <taxon>unclassified sequences</taxon>
        <taxon>metagenomes</taxon>
        <taxon>organismal metagenomes</taxon>
    </lineage>
</organism>
<evidence type="ECO:0000313" key="6">
    <source>
        <dbReference type="EMBL" id="QHT98027.1"/>
    </source>
</evidence>
<accession>A0A6C0J250</accession>
<sequence>MEPPACVLKSRYFNRDTYKTLECMSWIITGTCRYREKCLYAHGKEELRNKVTLSSPPPPQICLPVARAMPSPTLPVPYRLMPPLPPGPPPQVYESISPKPLGNSPPLAPLPPQLLLAPLPPLSPSPTILQLAPISLSDWASLVKTVESLHDQITLKKDDSWCFEETCIVCLSNVLTHTFMPCKHIVVCQDCASEYDKKEVKKNGCYMCHQRAELVPIVSC</sequence>
<dbReference type="SUPFAM" id="SSF90229">
    <property type="entry name" value="CCCH zinc finger"/>
    <property type="match status" value="1"/>
</dbReference>
<name>A0A6C0J250_9ZZZZ</name>
<dbReference type="SMART" id="SM00356">
    <property type="entry name" value="ZnF_C3H1"/>
    <property type="match status" value="1"/>
</dbReference>
<proteinExistence type="predicted"/>
<evidence type="ECO:0000256" key="1">
    <source>
        <dbReference type="ARBA" id="ARBA00022723"/>
    </source>
</evidence>
<keyword evidence="1" id="KW-0479">Metal-binding</keyword>
<feature type="domain" description="C3H1-type" evidence="5">
    <location>
        <begin position="17"/>
        <end position="45"/>
    </location>
</feature>
<protein>
    <submittedName>
        <fullName evidence="6">Uncharacterized protein</fullName>
    </submittedName>
</protein>
<dbReference type="InterPro" id="IPR001841">
    <property type="entry name" value="Znf_RING"/>
</dbReference>
<dbReference type="PROSITE" id="PS50089">
    <property type="entry name" value="ZF_RING_2"/>
    <property type="match status" value="1"/>
</dbReference>